<feature type="compositionally biased region" description="Polar residues" evidence="2">
    <location>
        <begin position="139"/>
        <end position="157"/>
    </location>
</feature>
<feature type="region of interest" description="Disordered" evidence="2">
    <location>
        <begin position="129"/>
        <end position="157"/>
    </location>
</feature>
<dbReference type="Pfam" id="PF13912">
    <property type="entry name" value="zf-C2H2_6"/>
    <property type="match status" value="1"/>
</dbReference>
<dbReference type="InterPro" id="IPR013087">
    <property type="entry name" value="Znf_C2H2_type"/>
</dbReference>
<evidence type="ECO:0000259" key="3">
    <source>
        <dbReference type="PROSITE" id="PS50157"/>
    </source>
</evidence>
<dbReference type="PROSITE" id="PS50157">
    <property type="entry name" value="ZINC_FINGER_C2H2_2"/>
    <property type="match status" value="1"/>
</dbReference>
<evidence type="ECO:0000313" key="5">
    <source>
        <dbReference type="EMBL" id="CAJ0921764.1"/>
    </source>
</evidence>
<dbReference type="PANTHER" id="PTHR16089:SF19">
    <property type="entry name" value="TRANSCRIPTIONAL-REGULATING FACTOR 1"/>
    <property type="match status" value="1"/>
</dbReference>
<accession>A0ABN9KU66</accession>
<dbReference type="PROSITE" id="PS00028">
    <property type="entry name" value="ZINC_FINGER_C2H2_1"/>
    <property type="match status" value="1"/>
</dbReference>
<reference evidence="5" key="1">
    <citation type="submission" date="2023-07" db="EMBL/GenBank/DDBJ databases">
        <authorList>
            <person name="Stuckert A."/>
        </authorList>
    </citation>
    <scope>NUCLEOTIDE SEQUENCE</scope>
</reference>
<evidence type="ECO:0000256" key="2">
    <source>
        <dbReference type="SAM" id="MobiDB-lite"/>
    </source>
</evidence>
<proteinExistence type="predicted"/>
<dbReference type="InterPro" id="IPR051066">
    <property type="entry name" value="Trans_reg/Corepressor"/>
</dbReference>
<evidence type="ECO:0000313" key="6">
    <source>
        <dbReference type="Proteomes" id="UP001176940"/>
    </source>
</evidence>
<name>A0ABN9KU66_9NEOB</name>
<keyword evidence="6" id="KW-1185">Reference proteome</keyword>
<organism evidence="5 6">
    <name type="scientific">Ranitomeya imitator</name>
    <name type="common">mimic poison frog</name>
    <dbReference type="NCBI Taxonomy" id="111125"/>
    <lineage>
        <taxon>Eukaryota</taxon>
        <taxon>Metazoa</taxon>
        <taxon>Chordata</taxon>
        <taxon>Craniata</taxon>
        <taxon>Vertebrata</taxon>
        <taxon>Euteleostomi</taxon>
        <taxon>Amphibia</taxon>
        <taxon>Batrachia</taxon>
        <taxon>Anura</taxon>
        <taxon>Neobatrachia</taxon>
        <taxon>Hyloidea</taxon>
        <taxon>Dendrobatidae</taxon>
        <taxon>Dendrobatinae</taxon>
        <taxon>Ranitomeya</taxon>
    </lineage>
</organism>
<feature type="domain" description="C2H2-type" evidence="3">
    <location>
        <begin position="162"/>
        <end position="189"/>
    </location>
</feature>
<dbReference type="Proteomes" id="UP001176940">
    <property type="component" value="Unassembled WGS sequence"/>
</dbReference>
<comment type="caution">
    <text evidence="5">The sequence shown here is derived from an EMBL/GenBank/DDBJ whole genome shotgun (WGS) entry which is preliminary data.</text>
</comment>
<dbReference type="InterPro" id="IPR036236">
    <property type="entry name" value="Znf_C2H2_sf"/>
</dbReference>
<sequence length="275" mass="31077">MMGEGVDGFQLYRQPGWMEEVKTKSVSQCVEYYYTWKKILHMGRRHRTRLIEPHEEDTSSVDDVDEEDGGDHRKYEAQYEPVQKTPDLLHPAEADHSLPIFCSRQALNGHARIHGGTTTPAKMFTATNTGRPKPGAQSEHCSVKSSPAHSTTSGETDATSVFPCKLCGKVFYKIKSRNAHMKTHRQQEEQHRQKAQKAAVAAEMADTIARTIVRTTLPLDNDMSFDPFSLIKTLEEDFDDDVAQDLEDVLEETEVMHSDLILDDEDVDLLQDGDL</sequence>
<dbReference type="PROSITE" id="PS51293">
    <property type="entry name" value="SANT"/>
    <property type="match status" value="1"/>
</dbReference>
<protein>
    <submittedName>
        <fullName evidence="5">Uncharacterized protein</fullName>
    </submittedName>
</protein>
<dbReference type="InterPro" id="IPR017884">
    <property type="entry name" value="SANT_dom"/>
</dbReference>
<dbReference type="EMBL" id="CAUEEQ010002113">
    <property type="protein sequence ID" value="CAJ0921764.1"/>
    <property type="molecule type" value="Genomic_DNA"/>
</dbReference>
<evidence type="ECO:0000259" key="4">
    <source>
        <dbReference type="PROSITE" id="PS51293"/>
    </source>
</evidence>
<dbReference type="Gene3D" id="3.30.160.60">
    <property type="entry name" value="Classic Zinc Finger"/>
    <property type="match status" value="1"/>
</dbReference>
<feature type="compositionally biased region" description="Acidic residues" evidence="2">
    <location>
        <begin position="58"/>
        <end position="69"/>
    </location>
</feature>
<feature type="domain" description="SANT" evidence="4">
    <location>
        <begin position="19"/>
        <end position="41"/>
    </location>
</feature>
<dbReference type="PANTHER" id="PTHR16089">
    <property type="entry name" value="REST COREPRESSOR COREST PROTEIN-RELATED"/>
    <property type="match status" value="1"/>
</dbReference>
<keyword evidence="1" id="KW-0863">Zinc-finger</keyword>
<keyword evidence="1" id="KW-0479">Metal-binding</keyword>
<gene>
    <name evidence="5" type="ORF">RIMI_LOCUS1603325</name>
</gene>
<keyword evidence="1" id="KW-0862">Zinc</keyword>
<evidence type="ECO:0000256" key="1">
    <source>
        <dbReference type="PROSITE-ProRule" id="PRU00042"/>
    </source>
</evidence>
<dbReference type="SUPFAM" id="SSF57667">
    <property type="entry name" value="beta-beta-alpha zinc fingers"/>
    <property type="match status" value="1"/>
</dbReference>
<feature type="region of interest" description="Disordered" evidence="2">
    <location>
        <begin position="51"/>
        <end position="71"/>
    </location>
</feature>